<feature type="non-terminal residue" evidence="2">
    <location>
        <position position="202"/>
    </location>
</feature>
<dbReference type="InterPro" id="IPR013830">
    <property type="entry name" value="SGNH_hydro"/>
</dbReference>
<organism evidence="2">
    <name type="scientific">marine sediment metagenome</name>
    <dbReference type="NCBI Taxonomy" id="412755"/>
    <lineage>
        <taxon>unclassified sequences</taxon>
        <taxon>metagenomes</taxon>
        <taxon>ecological metagenomes</taxon>
    </lineage>
</organism>
<gene>
    <name evidence="2" type="ORF">S01H1_08468</name>
</gene>
<accession>X0SLC1</accession>
<feature type="domain" description="SGNH hydrolase-type esterase" evidence="1">
    <location>
        <begin position="33"/>
        <end position="187"/>
    </location>
</feature>
<evidence type="ECO:0000313" key="2">
    <source>
        <dbReference type="EMBL" id="GAF76672.1"/>
    </source>
</evidence>
<name>X0SLC1_9ZZZZ</name>
<proteinExistence type="predicted"/>
<dbReference type="EMBL" id="BARS01004341">
    <property type="protein sequence ID" value="GAF76672.1"/>
    <property type="molecule type" value="Genomic_DNA"/>
</dbReference>
<protein>
    <recommendedName>
        <fullName evidence="1">SGNH hydrolase-type esterase domain-containing protein</fullName>
    </recommendedName>
</protein>
<dbReference type="SUPFAM" id="SSF52266">
    <property type="entry name" value="SGNH hydrolase"/>
    <property type="match status" value="1"/>
</dbReference>
<comment type="caution">
    <text evidence="2">The sequence shown here is derived from an EMBL/GenBank/DDBJ whole genome shotgun (WGS) entry which is preliminary data.</text>
</comment>
<sequence length="202" mass="21469">MRRLLPLLAAFLSLAFLAPATPAGAKEAPAYIAIGDSRAFGVGATDPATDGYVAITYDALHRSERYRDRGLELVNLGVPGAISSDLLLPGGQLERAVVEIKERQEDTSSADDNVEIITVNVGGNDVLALATSDSPCVADPLSAECEDRFQEILDTLEDDLTQVLRRLREAAPKADILVLDLYSPLAGRGGAPEQVADLAVRE</sequence>
<dbReference type="Gene3D" id="3.40.50.1110">
    <property type="entry name" value="SGNH hydrolase"/>
    <property type="match status" value="1"/>
</dbReference>
<dbReference type="AlphaFoldDB" id="X0SLC1"/>
<evidence type="ECO:0000259" key="1">
    <source>
        <dbReference type="Pfam" id="PF13472"/>
    </source>
</evidence>
<dbReference type="InterPro" id="IPR036514">
    <property type="entry name" value="SGNH_hydro_sf"/>
</dbReference>
<dbReference type="Pfam" id="PF13472">
    <property type="entry name" value="Lipase_GDSL_2"/>
    <property type="match status" value="1"/>
</dbReference>
<reference evidence="2" key="1">
    <citation type="journal article" date="2014" name="Front. Microbiol.">
        <title>High frequency of phylogenetically diverse reductive dehalogenase-homologous genes in deep subseafloor sedimentary metagenomes.</title>
        <authorList>
            <person name="Kawai M."/>
            <person name="Futagami T."/>
            <person name="Toyoda A."/>
            <person name="Takaki Y."/>
            <person name="Nishi S."/>
            <person name="Hori S."/>
            <person name="Arai W."/>
            <person name="Tsubouchi T."/>
            <person name="Morono Y."/>
            <person name="Uchiyama I."/>
            <person name="Ito T."/>
            <person name="Fujiyama A."/>
            <person name="Inagaki F."/>
            <person name="Takami H."/>
        </authorList>
    </citation>
    <scope>NUCLEOTIDE SEQUENCE</scope>
    <source>
        <strain evidence="2">Expedition CK06-06</strain>
    </source>
</reference>